<sequence>MQKTQAQFHASNIWDLENRDSTVRMLAITT</sequence>
<name>A0A3N7FB93_POPTR</name>
<dbReference type="EMBL" id="CM009296">
    <property type="protein sequence ID" value="RQO92405.1"/>
    <property type="molecule type" value="Genomic_DNA"/>
</dbReference>
<keyword evidence="2" id="KW-1185">Reference proteome</keyword>
<protein>
    <submittedName>
        <fullName evidence="1">Uncharacterized protein</fullName>
    </submittedName>
</protein>
<accession>A0A3N7FB93</accession>
<organism evidence="1 2">
    <name type="scientific">Populus trichocarpa</name>
    <name type="common">Western balsam poplar</name>
    <name type="synonym">Populus balsamifera subsp. trichocarpa</name>
    <dbReference type="NCBI Taxonomy" id="3694"/>
    <lineage>
        <taxon>Eukaryota</taxon>
        <taxon>Viridiplantae</taxon>
        <taxon>Streptophyta</taxon>
        <taxon>Embryophyta</taxon>
        <taxon>Tracheophyta</taxon>
        <taxon>Spermatophyta</taxon>
        <taxon>Magnoliopsida</taxon>
        <taxon>eudicotyledons</taxon>
        <taxon>Gunneridae</taxon>
        <taxon>Pentapetalae</taxon>
        <taxon>rosids</taxon>
        <taxon>fabids</taxon>
        <taxon>Malpighiales</taxon>
        <taxon>Salicaceae</taxon>
        <taxon>Saliceae</taxon>
        <taxon>Populus</taxon>
    </lineage>
</organism>
<dbReference type="InParanoid" id="A0A3N7FB93"/>
<dbReference type="Proteomes" id="UP000006729">
    <property type="component" value="Chromosome 7"/>
</dbReference>
<proteinExistence type="predicted"/>
<evidence type="ECO:0000313" key="2">
    <source>
        <dbReference type="Proteomes" id="UP000006729"/>
    </source>
</evidence>
<gene>
    <name evidence="1" type="ORF">POPTR_007G019050</name>
</gene>
<dbReference type="AlphaFoldDB" id="A0A3N7FB93"/>
<evidence type="ECO:0000313" key="1">
    <source>
        <dbReference type="EMBL" id="RQO92405.1"/>
    </source>
</evidence>
<reference evidence="1 2" key="1">
    <citation type="journal article" date="2006" name="Science">
        <title>The genome of black cottonwood, Populus trichocarpa (Torr. &amp; Gray).</title>
        <authorList>
            <person name="Tuskan G.A."/>
            <person name="Difazio S."/>
            <person name="Jansson S."/>
            <person name="Bohlmann J."/>
            <person name="Grigoriev I."/>
            <person name="Hellsten U."/>
            <person name="Putnam N."/>
            <person name="Ralph S."/>
            <person name="Rombauts S."/>
            <person name="Salamov A."/>
            <person name="Schein J."/>
            <person name="Sterck L."/>
            <person name="Aerts A."/>
            <person name="Bhalerao R.R."/>
            <person name="Bhalerao R.P."/>
            <person name="Blaudez D."/>
            <person name="Boerjan W."/>
            <person name="Brun A."/>
            <person name="Brunner A."/>
            <person name="Busov V."/>
            <person name="Campbell M."/>
            <person name="Carlson J."/>
            <person name="Chalot M."/>
            <person name="Chapman J."/>
            <person name="Chen G.L."/>
            <person name="Cooper D."/>
            <person name="Coutinho P.M."/>
            <person name="Couturier J."/>
            <person name="Covert S."/>
            <person name="Cronk Q."/>
            <person name="Cunningham R."/>
            <person name="Davis J."/>
            <person name="Degroeve S."/>
            <person name="Dejardin A."/>
            <person name="Depamphilis C."/>
            <person name="Detter J."/>
            <person name="Dirks B."/>
            <person name="Dubchak I."/>
            <person name="Duplessis S."/>
            <person name="Ehlting J."/>
            <person name="Ellis B."/>
            <person name="Gendler K."/>
            <person name="Goodstein D."/>
            <person name="Gribskov M."/>
            <person name="Grimwood J."/>
            <person name="Groover A."/>
            <person name="Gunter L."/>
            <person name="Hamberger B."/>
            <person name="Heinze B."/>
            <person name="Helariutta Y."/>
            <person name="Henrissat B."/>
            <person name="Holligan D."/>
            <person name="Holt R."/>
            <person name="Huang W."/>
            <person name="Islam-Faridi N."/>
            <person name="Jones S."/>
            <person name="Jones-Rhoades M."/>
            <person name="Jorgensen R."/>
            <person name="Joshi C."/>
            <person name="Kangasjarvi J."/>
            <person name="Karlsson J."/>
            <person name="Kelleher C."/>
            <person name="Kirkpatrick R."/>
            <person name="Kirst M."/>
            <person name="Kohler A."/>
            <person name="Kalluri U."/>
            <person name="Larimer F."/>
            <person name="Leebens-Mack J."/>
            <person name="Leple J.C."/>
            <person name="Locascio P."/>
            <person name="Lou Y."/>
            <person name="Lucas S."/>
            <person name="Martin F."/>
            <person name="Montanini B."/>
            <person name="Napoli C."/>
            <person name="Nelson D.R."/>
            <person name="Nelson C."/>
            <person name="Nieminen K."/>
            <person name="Nilsson O."/>
            <person name="Pereda V."/>
            <person name="Peter G."/>
            <person name="Philippe R."/>
            <person name="Pilate G."/>
            <person name="Poliakov A."/>
            <person name="Razumovskaya J."/>
            <person name="Richardson P."/>
            <person name="Rinaldi C."/>
            <person name="Ritland K."/>
            <person name="Rouze P."/>
            <person name="Ryaboy D."/>
            <person name="Schmutz J."/>
            <person name="Schrader J."/>
            <person name="Segerman B."/>
            <person name="Shin H."/>
            <person name="Siddiqui A."/>
            <person name="Sterky F."/>
            <person name="Terry A."/>
            <person name="Tsai C.J."/>
            <person name="Uberbacher E."/>
            <person name="Unneberg P."/>
            <person name="Vahala J."/>
            <person name="Wall K."/>
            <person name="Wessler S."/>
            <person name="Yang G."/>
            <person name="Yin T."/>
            <person name="Douglas C."/>
            <person name="Marra M."/>
            <person name="Sandberg G."/>
            <person name="Van de Peer Y."/>
            <person name="Rokhsar D."/>
        </authorList>
    </citation>
    <scope>NUCLEOTIDE SEQUENCE [LARGE SCALE GENOMIC DNA]</scope>
    <source>
        <strain evidence="2">cv. Nisqually</strain>
    </source>
</reference>